<organism evidence="4 5">
    <name type="scientific">Candidatus Entotheonella gemina</name>
    <dbReference type="NCBI Taxonomy" id="1429439"/>
    <lineage>
        <taxon>Bacteria</taxon>
        <taxon>Pseudomonadati</taxon>
        <taxon>Nitrospinota/Tectimicrobiota group</taxon>
        <taxon>Candidatus Tectimicrobiota</taxon>
        <taxon>Candidatus Entotheonellia</taxon>
        <taxon>Candidatus Entotheonellales</taxon>
        <taxon>Candidatus Entotheonellaceae</taxon>
        <taxon>Candidatus Entotheonella</taxon>
    </lineage>
</organism>
<proteinExistence type="inferred from homology"/>
<comment type="function">
    <text evidence="2">Probably acts as a heme chaperone, transferring heme to an unknown acceptor. Binds one molecule of heme per monomer, possibly covalently. Binds 1 [4Fe-4S] cluster. The cluster is coordinated with 3 cysteines and an exchangeable S-adenosyl-L-methionine.</text>
</comment>
<evidence type="ECO:0000313" key="4">
    <source>
        <dbReference type="EMBL" id="ETX04474.1"/>
    </source>
</evidence>
<dbReference type="SFLD" id="SFLDS00029">
    <property type="entry name" value="Radical_SAM"/>
    <property type="match status" value="1"/>
</dbReference>
<dbReference type="SMART" id="SM00729">
    <property type="entry name" value="Elp3"/>
    <property type="match status" value="1"/>
</dbReference>
<dbReference type="SFLD" id="SFLDF00288">
    <property type="entry name" value="HemN-like__clustered_with_nucl"/>
    <property type="match status" value="1"/>
</dbReference>
<dbReference type="Pfam" id="PF04055">
    <property type="entry name" value="Radical_SAM"/>
    <property type="match status" value="1"/>
</dbReference>
<keyword evidence="2" id="KW-0143">Chaperone</keyword>
<dbReference type="NCBIfam" id="TIGR00539">
    <property type="entry name" value="hemN_rel"/>
    <property type="match status" value="1"/>
</dbReference>
<name>W4M2A3_9BACT</name>
<dbReference type="InterPro" id="IPR004559">
    <property type="entry name" value="HemW-like"/>
</dbReference>
<dbReference type="SFLD" id="SFLDF00562">
    <property type="entry name" value="HemN-like__clustered_with_heat"/>
    <property type="match status" value="1"/>
</dbReference>
<dbReference type="SFLD" id="SFLDG01082">
    <property type="entry name" value="B12-binding_domain_containing"/>
    <property type="match status" value="1"/>
</dbReference>
<keyword evidence="2" id="KW-0479">Metal-binding</keyword>
<sequence>MTGLYVHIPFCPQHCPYCAFAVLTGHRHLYGRYVDAVCRELHLCGMAGLGPFHTVYMGGGTPSMLAPHELEQILNTAALAGGIAAGAEVTLEANPTTIEAEKFADIRRAGFNRLSLGVQSFSDADLKLLGRFHNATECDAAYRRARRAGFGNISIDLMFSVPGAPEAHWTRTIEHTLDLAPEHISTYSLTIEEGTRFAQRREKGDLTPVSEAEDEWGYAWTMERLERAGYMQYEVSNFARQGYRSRHNWGYWTGVPYIGVGLSAHSYVHGQRQWNVREVETYLSLVEANRRPYAGCETLKGWEKRQEELWLQLRTCDGVQLDRRECQALERAEKFEAMRRSEWLCLDRQRLTLTRQGRMLADTIGLEIAALIEPHAG</sequence>
<feature type="domain" description="Radical SAM core" evidence="3">
    <location>
        <begin position="1"/>
        <end position="230"/>
    </location>
</feature>
<keyword evidence="2" id="KW-0349">Heme</keyword>
<keyword evidence="2" id="KW-0004">4Fe-4S</keyword>
<dbReference type="Gene3D" id="3.80.30.20">
    <property type="entry name" value="tm_1862 like domain"/>
    <property type="match status" value="1"/>
</dbReference>
<comment type="caution">
    <text evidence="4">The sequence shown here is derived from an EMBL/GenBank/DDBJ whole genome shotgun (WGS) entry which is preliminary data.</text>
</comment>
<dbReference type="Proteomes" id="UP000019140">
    <property type="component" value="Unassembled WGS sequence"/>
</dbReference>
<accession>W4M2A3</accession>
<dbReference type="EMBL" id="AZHX01001211">
    <property type="protein sequence ID" value="ETX04474.1"/>
    <property type="molecule type" value="Genomic_DNA"/>
</dbReference>
<dbReference type="InterPro" id="IPR007197">
    <property type="entry name" value="rSAM"/>
</dbReference>
<dbReference type="GO" id="GO:0046872">
    <property type="term" value="F:metal ion binding"/>
    <property type="evidence" value="ECO:0007669"/>
    <property type="project" value="UniProtKB-UniRule"/>
</dbReference>
<dbReference type="GO" id="GO:0004109">
    <property type="term" value="F:coproporphyrinogen oxidase activity"/>
    <property type="evidence" value="ECO:0007669"/>
    <property type="project" value="InterPro"/>
</dbReference>
<comment type="similarity">
    <text evidence="1">Belongs to the anaerobic coproporphyrinogen-III oxidase family. HemW subfamily.</text>
</comment>
<gene>
    <name evidence="4" type="ORF">ETSY2_28605</name>
</gene>
<evidence type="ECO:0000313" key="5">
    <source>
        <dbReference type="Proteomes" id="UP000019140"/>
    </source>
</evidence>
<dbReference type="InterPro" id="IPR058240">
    <property type="entry name" value="rSAM_sf"/>
</dbReference>
<dbReference type="PROSITE" id="PS51918">
    <property type="entry name" value="RADICAL_SAM"/>
    <property type="match status" value="1"/>
</dbReference>
<dbReference type="GO" id="GO:0006779">
    <property type="term" value="P:porphyrin-containing compound biosynthetic process"/>
    <property type="evidence" value="ECO:0007669"/>
    <property type="project" value="InterPro"/>
</dbReference>
<keyword evidence="2" id="KW-0411">Iron-sulfur</keyword>
<dbReference type="HOGENOM" id="CLU_027579_1_1_7"/>
<reference evidence="4 5" key="1">
    <citation type="journal article" date="2014" name="Nature">
        <title>An environmental bacterial taxon with a large and distinct metabolic repertoire.</title>
        <authorList>
            <person name="Wilson M.C."/>
            <person name="Mori T."/>
            <person name="Ruckert C."/>
            <person name="Uria A.R."/>
            <person name="Helf M.J."/>
            <person name="Takada K."/>
            <person name="Gernert C."/>
            <person name="Steffens U.A."/>
            <person name="Heycke N."/>
            <person name="Schmitt S."/>
            <person name="Rinke C."/>
            <person name="Helfrich E.J."/>
            <person name="Brachmann A.O."/>
            <person name="Gurgui C."/>
            <person name="Wakimoto T."/>
            <person name="Kracht M."/>
            <person name="Crusemann M."/>
            <person name="Hentschel U."/>
            <person name="Abe I."/>
            <person name="Matsunaga S."/>
            <person name="Kalinowski J."/>
            <person name="Takeyama H."/>
            <person name="Piel J."/>
        </authorList>
    </citation>
    <scope>NUCLEOTIDE SEQUENCE [LARGE SCALE GENOMIC DNA]</scope>
    <source>
        <strain evidence="5">TSY2</strain>
    </source>
</reference>
<dbReference type="InterPro" id="IPR006638">
    <property type="entry name" value="Elp3/MiaA/NifB-like_rSAM"/>
</dbReference>
<keyword evidence="2" id="KW-0949">S-adenosyl-L-methionine</keyword>
<dbReference type="GO" id="GO:0051539">
    <property type="term" value="F:4 iron, 4 sulfur cluster binding"/>
    <property type="evidence" value="ECO:0007669"/>
    <property type="project" value="UniProtKB-UniRule"/>
</dbReference>
<evidence type="ECO:0000256" key="2">
    <source>
        <dbReference type="RuleBase" id="RU364116"/>
    </source>
</evidence>
<evidence type="ECO:0000256" key="1">
    <source>
        <dbReference type="ARBA" id="ARBA00006100"/>
    </source>
</evidence>
<comment type="subcellular location">
    <subcellularLocation>
        <location evidence="2">Cytoplasm</location>
    </subcellularLocation>
</comment>
<dbReference type="InterPro" id="IPR023404">
    <property type="entry name" value="rSAM_horseshoe"/>
</dbReference>
<dbReference type="SFLD" id="SFLDG01065">
    <property type="entry name" value="anaerobic_coproporphyrinogen-I"/>
    <property type="match status" value="1"/>
</dbReference>
<keyword evidence="2" id="KW-0963">Cytoplasm</keyword>
<dbReference type="SUPFAM" id="SSF102114">
    <property type="entry name" value="Radical SAM enzymes"/>
    <property type="match status" value="1"/>
</dbReference>
<dbReference type="InterPro" id="IPR034505">
    <property type="entry name" value="Coproporphyrinogen-III_oxidase"/>
</dbReference>
<dbReference type="PANTHER" id="PTHR13932:SF5">
    <property type="entry name" value="RADICAL S-ADENOSYL METHIONINE DOMAIN-CONTAINING PROTEIN 1, MITOCHONDRIAL"/>
    <property type="match status" value="1"/>
</dbReference>
<keyword evidence="5" id="KW-1185">Reference proteome</keyword>
<keyword evidence="2" id="KW-0408">Iron</keyword>
<dbReference type="PANTHER" id="PTHR13932">
    <property type="entry name" value="COPROPORPHYRINIGEN III OXIDASE"/>
    <property type="match status" value="1"/>
</dbReference>
<dbReference type="GO" id="GO:0005737">
    <property type="term" value="C:cytoplasm"/>
    <property type="evidence" value="ECO:0007669"/>
    <property type="project" value="UniProtKB-SubCell"/>
</dbReference>
<evidence type="ECO:0000259" key="3">
    <source>
        <dbReference type="PROSITE" id="PS51918"/>
    </source>
</evidence>
<protein>
    <recommendedName>
        <fullName evidence="2">Heme chaperone HemW</fullName>
    </recommendedName>
</protein>
<dbReference type="AlphaFoldDB" id="W4M2A3"/>
<dbReference type="CDD" id="cd01335">
    <property type="entry name" value="Radical_SAM"/>
    <property type="match status" value="1"/>
</dbReference>